<keyword evidence="2" id="KW-0812">Transmembrane</keyword>
<feature type="transmembrane region" description="Helical" evidence="2">
    <location>
        <begin position="317"/>
        <end position="334"/>
    </location>
</feature>
<comment type="caution">
    <text evidence="4">The sequence shown here is derived from an EMBL/GenBank/DDBJ whole genome shotgun (WGS) entry which is preliminary data.</text>
</comment>
<evidence type="ECO:0000259" key="3">
    <source>
        <dbReference type="Pfam" id="PF04235"/>
    </source>
</evidence>
<feature type="transmembrane region" description="Helical" evidence="2">
    <location>
        <begin position="81"/>
        <end position="98"/>
    </location>
</feature>
<protein>
    <recommendedName>
        <fullName evidence="3">DUF418 domain-containing protein</fullName>
    </recommendedName>
</protein>
<organism evidence="4 5">
    <name type="scientific">Archangium gephyra</name>
    <dbReference type="NCBI Taxonomy" id="48"/>
    <lineage>
        <taxon>Bacteria</taxon>
        <taxon>Pseudomonadati</taxon>
        <taxon>Myxococcota</taxon>
        <taxon>Myxococcia</taxon>
        <taxon>Myxococcales</taxon>
        <taxon>Cystobacterineae</taxon>
        <taxon>Archangiaceae</taxon>
        <taxon>Archangium</taxon>
    </lineage>
</organism>
<feature type="transmembrane region" description="Helical" evidence="2">
    <location>
        <begin position="27"/>
        <end position="45"/>
    </location>
</feature>
<sequence length="446" mass="49235">MSARPGEEAVAEARPVEVGERLDVLDVLRGFALGGVFVSNVYVWMSGRVLRPRLAVQVETDSSWVNQAANELFQFFVNGRFMPIFSFLFGLGFCVQLTRAEKRGTSVVPVYTRRLRVMYLLGLVHLFGIWYGDVLNMYAVAGLLLLLLRERKDRTLLIWAGVLMFAPMLVGQVVQRYGTLLLYGPEAHAAAGEAAKAAAKGMAETRAGIFAGLSGGGYLEWLRANTEAYFLLFFSPMMLTHIGTTVGRFTLGLWAGRKGLFHDVEKNRATLKRLWGWGLGVGLVGSGVAVVAGVLMRKKLLDFQAPWTLVLVPVRELGAVGLATFYVTSLALLFQRERWRRGLMVLAPAGRMAVTNYMSQSVLGMVVYSGVGFGLMGKTGPAVTIALTMGLFCVQVAWSHWWLARYRFGPVEWVWRSLTYGKAQPMKRSGDPRPVTNPVSENPTHG</sequence>
<keyword evidence="2" id="KW-0472">Membrane</keyword>
<dbReference type="InterPro" id="IPR007349">
    <property type="entry name" value="DUF418"/>
</dbReference>
<dbReference type="InterPro" id="IPR052529">
    <property type="entry name" value="Bact_Transport_Assoc"/>
</dbReference>
<dbReference type="PANTHER" id="PTHR30590">
    <property type="entry name" value="INNER MEMBRANE PROTEIN"/>
    <property type="match status" value="1"/>
</dbReference>
<feature type="transmembrane region" description="Helical" evidence="2">
    <location>
        <begin position="118"/>
        <end position="148"/>
    </location>
</feature>
<dbReference type="EMBL" id="QUMU01000022">
    <property type="protein sequence ID" value="REG20429.1"/>
    <property type="molecule type" value="Genomic_DNA"/>
</dbReference>
<feature type="domain" description="DUF418" evidence="3">
    <location>
        <begin position="255"/>
        <end position="422"/>
    </location>
</feature>
<keyword evidence="5" id="KW-1185">Reference proteome</keyword>
<dbReference type="Pfam" id="PF04235">
    <property type="entry name" value="DUF418"/>
    <property type="match status" value="1"/>
</dbReference>
<reference evidence="4 5" key="1">
    <citation type="submission" date="2018-08" db="EMBL/GenBank/DDBJ databases">
        <title>Genomic Encyclopedia of Archaeal and Bacterial Type Strains, Phase II (KMG-II): from individual species to whole genera.</title>
        <authorList>
            <person name="Goeker M."/>
        </authorList>
    </citation>
    <scope>NUCLEOTIDE SEQUENCE [LARGE SCALE GENOMIC DNA]</scope>
    <source>
        <strain evidence="4 5">DSM 2261</strain>
    </source>
</reference>
<feature type="compositionally biased region" description="Polar residues" evidence="1">
    <location>
        <begin position="437"/>
        <end position="446"/>
    </location>
</feature>
<feature type="transmembrane region" description="Helical" evidence="2">
    <location>
        <begin position="382"/>
        <end position="403"/>
    </location>
</feature>
<dbReference type="PANTHER" id="PTHR30590:SF2">
    <property type="entry name" value="INNER MEMBRANE PROTEIN"/>
    <property type="match status" value="1"/>
</dbReference>
<feature type="transmembrane region" description="Helical" evidence="2">
    <location>
        <begin position="155"/>
        <end position="174"/>
    </location>
</feature>
<feature type="transmembrane region" description="Helical" evidence="2">
    <location>
        <begin position="228"/>
        <end position="254"/>
    </location>
</feature>
<proteinExistence type="predicted"/>
<feature type="transmembrane region" description="Helical" evidence="2">
    <location>
        <begin position="354"/>
        <end position="376"/>
    </location>
</feature>
<evidence type="ECO:0000256" key="1">
    <source>
        <dbReference type="SAM" id="MobiDB-lite"/>
    </source>
</evidence>
<evidence type="ECO:0000256" key="2">
    <source>
        <dbReference type="SAM" id="Phobius"/>
    </source>
</evidence>
<accession>A0ABX9JLI0</accession>
<dbReference type="RefSeq" id="WP_047853829.1">
    <property type="nucleotide sequence ID" value="NZ_CP011509.1"/>
</dbReference>
<feature type="transmembrane region" description="Helical" evidence="2">
    <location>
        <begin position="274"/>
        <end position="297"/>
    </location>
</feature>
<name>A0ABX9JLI0_9BACT</name>
<evidence type="ECO:0000313" key="5">
    <source>
        <dbReference type="Proteomes" id="UP000256345"/>
    </source>
</evidence>
<gene>
    <name evidence="4" type="ORF">ATI61_122129</name>
</gene>
<evidence type="ECO:0000313" key="4">
    <source>
        <dbReference type="EMBL" id="REG20429.1"/>
    </source>
</evidence>
<keyword evidence="2" id="KW-1133">Transmembrane helix</keyword>
<feature type="region of interest" description="Disordered" evidence="1">
    <location>
        <begin position="424"/>
        <end position="446"/>
    </location>
</feature>
<dbReference type="Proteomes" id="UP000256345">
    <property type="component" value="Unassembled WGS sequence"/>
</dbReference>